<proteinExistence type="predicted"/>
<dbReference type="EMBL" id="KZ504071">
    <property type="protein sequence ID" value="PKU59686.1"/>
    <property type="molecule type" value="Genomic_DNA"/>
</dbReference>
<sequence length="71" mass="8437">MKPDSPRKKGFCFIDLFNRTFRHKRFYDLSLHLYNFVIHQVHLLDTLRSTLQQKLQTLPFADAFAGPLTNK</sequence>
<organism evidence="1 2">
    <name type="scientific">Dendrobium catenatum</name>
    <dbReference type="NCBI Taxonomy" id="906689"/>
    <lineage>
        <taxon>Eukaryota</taxon>
        <taxon>Viridiplantae</taxon>
        <taxon>Streptophyta</taxon>
        <taxon>Embryophyta</taxon>
        <taxon>Tracheophyta</taxon>
        <taxon>Spermatophyta</taxon>
        <taxon>Magnoliopsida</taxon>
        <taxon>Liliopsida</taxon>
        <taxon>Asparagales</taxon>
        <taxon>Orchidaceae</taxon>
        <taxon>Epidendroideae</taxon>
        <taxon>Malaxideae</taxon>
        <taxon>Dendrobiinae</taxon>
        <taxon>Dendrobium</taxon>
    </lineage>
</organism>
<evidence type="ECO:0000313" key="1">
    <source>
        <dbReference type="EMBL" id="PKU59686.1"/>
    </source>
</evidence>
<dbReference type="AlphaFoldDB" id="A0A2I0V8E4"/>
<accession>A0A2I0V8E4</accession>
<evidence type="ECO:0000313" key="2">
    <source>
        <dbReference type="Proteomes" id="UP000233837"/>
    </source>
</evidence>
<reference evidence="1 2" key="2">
    <citation type="journal article" date="2017" name="Nature">
        <title>The Apostasia genome and the evolution of orchids.</title>
        <authorList>
            <person name="Zhang G.Q."/>
            <person name="Liu K.W."/>
            <person name="Li Z."/>
            <person name="Lohaus R."/>
            <person name="Hsiao Y.Y."/>
            <person name="Niu S.C."/>
            <person name="Wang J.Y."/>
            <person name="Lin Y.C."/>
            <person name="Xu Q."/>
            <person name="Chen L.J."/>
            <person name="Yoshida K."/>
            <person name="Fujiwara S."/>
            <person name="Wang Z.W."/>
            <person name="Zhang Y.Q."/>
            <person name="Mitsuda N."/>
            <person name="Wang M."/>
            <person name="Liu G.H."/>
            <person name="Pecoraro L."/>
            <person name="Huang H.X."/>
            <person name="Xiao X.J."/>
            <person name="Lin M."/>
            <person name="Wu X.Y."/>
            <person name="Wu W.L."/>
            <person name="Chen Y.Y."/>
            <person name="Chang S.B."/>
            <person name="Sakamoto S."/>
            <person name="Ohme-Takagi M."/>
            <person name="Yagi M."/>
            <person name="Zeng S.J."/>
            <person name="Shen C.Y."/>
            <person name="Yeh C.M."/>
            <person name="Luo Y.B."/>
            <person name="Tsai W.C."/>
            <person name="Van de Peer Y."/>
            <person name="Liu Z.J."/>
        </authorList>
    </citation>
    <scope>NUCLEOTIDE SEQUENCE [LARGE SCALE GENOMIC DNA]</scope>
    <source>
        <tissue evidence="1">The whole plant</tissue>
    </source>
</reference>
<protein>
    <submittedName>
        <fullName evidence="1">Uncharacterized protein</fullName>
    </submittedName>
</protein>
<gene>
    <name evidence="1" type="ORF">MA16_Dca015681</name>
</gene>
<keyword evidence="2" id="KW-1185">Reference proteome</keyword>
<reference evidence="1 2" key="1">
    <citation type="journal article" date="2016" name="Sci. Rep.">
        <title>The Dendrobium catenatum Lindl. genome sequence provides insights into polysaccharide synthase, floral development and adaptive evolution.</title>
        <authorList>
            <person name="Zhang G.Q."/>
            <person name="Xu Q."/>
            <person name="Bian C."/>
            <person name="Tsai W.C."/>
            <person name="Yeh C.M."/>
            <person name="Liu K.W."/>
            <person name="Yoshida K."/>
            <person name="Zhang L.S."/>
            <person name="Chang S.B."/>
            <person name="Chen F."/>
            <person name="Shi Y."/>
            <person name="Su Y.Y."/>
            <person name="Zhang Y.Q."/>
            <person name="Chen L.J."/>
            <person name="Yin Y."/>
            <person name="Lin M."/>
            <person name="Huang H."/>
            <person name="Deng H."/>
            <person name="Wang Z.W."/>
            <person name="Zhu S.L."/>
            <person name="Zhao X."/>
            <person name="Deng C."/>
            <person name="Niu S.C."/>
            <person name="Huang J."/>
            <person name="Wang M."/>
            <person name="Liu G.H."/>
            <person name="Yang H.J."/>
            <person name="Xiao X.J."/>
            <person name="Hsiao Y.Y."/>
            <person name="Wu W.L."/>
            <person name="Chen Y.Y."/>
            <person name="Mitsuda N."/>
            <person name="Ohme-Takagi M."/>
            <person name="Luo Y.B."/>
            <person name="Van de Peer Y."/>
            <person name="Liu Z.J."/>
        </authorList>
    </citation>
    <scope>NUCLEOTIDE SEQUENCE [LARGE SCALE GENOMIC DNA]</scope>
    <source>
        <tissue evidence="1">The whole plant</tissue>
    </source>
</reference>
<dbReference type="Proteomes" id="UP000233837">
    <property type="component" value="Unassembled WGS sequence"/>
</dbReference>
<name>A0A2I0V8E4_9ASPA</name>